<proteinExistence type="predicted"/>
<evidence type="ECO:0000313" key="1">
    <source>
        <dbReference type="EMBL" id="DAD88823.1"/>
    </source>
</evidence>
<sequence>MSVFDLIRAQQGKERTAVWMVGEQLMDILRREPELREIAEQDLQREGMTLTDCEKKIKAYADKHKTGNFACVGPAEAEDIIREFYGLHRTAEAPVGKRGIVVDLADFL</sequence>
<name>A0A8S5N3A9_9CAUD</name>
<reference evidence="1" key="1">
    <citation type="journal article" date="2021" name="Proc. Natl. Acad. Sci. U.S.A.">
        <title>A Catalog of Tens of Thousands of Viruses from Human Metagenomes Reveals Hidden Associations with Chronic Diseases.</title>
        <authorList>
            <person name="Tisza M.J."/>
            <person name="Buck C.B."/>
        </authorList>
    </citation>
    <scope>NUCLEOTIDE SEQUENCE</scope>
    <source>
        <strain evidence="1">CtzMH52</strain>
    </source>
</reference>
<dbReference type="EMBL" id="BK015048">
    <property type="protein sequence ID" value="DAD88823.1"/>
    <property type="molecule type" value="Genomic_DNA"/>
</dbReference>
<protein>
    <submittedName>
        <fullName evidence="1">PcfK-like protein</fullName>
    </submittedName>
</protein>
<accession>A0A8S5N3A9</accession>
<organism evidence="1">
    <name type="scientific">Podoviridae sp. ctzMH52</name>
    <dbReference type="NCBI Taxonomy" id="2826596"/>
    <lineage>
        <taxon>Viruses</taxon>
        <taxon>Duplodnaviria</taxon>
        <taxon>Heunggongvirae</taxon>
        <taxon>Uroviricota</taxon>
        <taxon>Caudoviricetes</taxon>
    </lineage>
</organism>